<dbReference type="Proteomes" id="UP000799440">
    <property type="component" value="Unassembled WGS sequence"/>
</dbReference>
<sequence>MYCRMKPSEACTRGTPSVWFESQIRDKRCCRIVCTWQPPSLVPVQGAEQLGRHAKGVCIFINERSTLKWPPAARIGGSERATRSSTSTNISHGGTRFPRCCECPRFHHQLHLQALQVILLTCCLGVTLWTRCAYQVWSASKVDAVAIQLNPSSVAREIVVKVLLVCVQVKLPGREALLPKERMVVVLCWPAVAQCQRKARDGQHDAAAGGYEIRNGFPSARIRPALSPLNGKLPFAAMVKAAPLPSPLSFAIGGGVFGVVLFWLKARGSHSETSEDVTLGYPPDPQPSCLLLHSKESSLSSGMQGALRLCKSSRRAEISGTSRNGASEPQALVFEMRDLTLSGVVVERGGVLCRRQEQEPHCAVKKSHQVTRAPPRHPMDRRHIPFTHNRHLAIALDQDTISSASTYRALSPTMNASSGTARISPDVPLLRTLPTGLLRGQPLQPKNRQETA</sequence>
<keyword evidence="2" id="KW-1185">Reference proteome</keyword>
<accession>A0A6A6VFG1</accession>
<organism evidence="1 2">
    <name type="scientific">Sporormia fimetaria CBS 119925</name>
    <dbReference type="NCBI Taxonomy" id="1340428"/>
    <lineage>
        <taxon>Eukaryota</taxon>
        <taxon>Fungi</taxon>
        <taxon>Dikarya</taxon>
        <taxon>Ascomycota</taxon>
        <taxon>Pezizomycotina</taxon>
        <taxon>Dothideomycetes</taxon>
        <taxon>Pleosporomycetidae</taxon>
        <taxon>Pleosporales</taxon>
        <taxon>Sporormiaceae</taxon>
        <taxon>Sporormia</taxon>
    </lineage>
</organism>
<name>A0A6A6VFG1_9PLEO</name>
<dbReference type="AlphaFoldDB" id="A0A6A6VFG1"/>
<reference evidence="1" key="1">
    <citation type="journal article" date="2020" name="Stud. Mycol.">
        <title>101 Dothideomycetes genomes: a test case for predicting lifestyles and emergence of pathogens.</title>
        <authorList>
            <person name="Haridas S."/>
            <person name="Albert R."/>
            <person name="Binder M."/>
            <person name="Bloem J."/>
            <person name="Labutti K."/>
            <person name="Salamov A."/>
            <person name="Andreopoulos B."/>
            <person name="Baker S."/>
            <person name="Barry K."/>
            <person name="Bills G."/>
            <person name="Bluhm B."/>
            <person name="Cannon C."/>
            <person name="Castanera R."/>
            <person name="Culley D."/>
            <person name="Daum C."/>
            <person name="Ezra D."/>
            <person name="Gonzalez J."/>
            <person name="Henrissat B."/>
            <person name="Kuo A."/>
            <person name="Liang C."/>
            <person name="Lipzen A."/>
            <person name="Lutzoni F."/>
            <person name="Magnuson J."/>
            <person name="Mondo S."/>
            <person name="Nolan M."/>
            <person name="Ohm R."/>
            <person name="Pangilinan J."/>
            <person name="Park H.-J."/>
            <person name="Ramirez L."/>
            <person name="Alfaro M."/>
            <person name="Sun H."/>
            <person name="Tritt A."/>
            <person name="Yoshinaga Y."/>
            <person name="Zwiers L.-H."/>
            <person name="Turgeon B."/>
            <person name="Goodwin S."/>
            <person name="Spatafora J."/>
            <person name="Crous P."/>
            <person name="Grigoriev I."/>
        </authorList>
    </citation>
    <scope>NUCLEOTIDE SEQUENCE</scope>
    <source>
        <strain evidence="1">CBS 119925</strain>
    </source>
</reference>
<evidence type="ECO:0000313" key="2">
    <source>
        <dbReference type="Proteomes" id="UP000799440"/>
    </source>
</evidence>
<gene>
    <name evidence="1" type="ORF">M011DRAFT_456821</name>
</gene>
<proteinExistence type="predicted"/>
<dbReference type="EMBL" id="MU006566">
    <property type="protein sequence ID" value="KAF2749332.1"/>
    <property type="molecule type" value="Genomic_DNA"/>
</dbReference>
<protein>
    <submittedName>
        <fullName evidence="1">Uncharacterized protein</fullName>
    </submittedName>
</protein>
<evidence type="ECO:0000313" key="1">
    <source>
        <dbReference type="EMBL" id="KAF2749332.1"/>
    </source>
</evidence>